<dbReference type="PANTHER" id="PTHR46239">
    <property type="entry name" value="DNA REPAIR PROTEIN RAD51 HOMOLOG 3 RAD51C"/>
    <property type="match status" value="1"/>
</dbReference>
<feature type="compositionally biased region" description="Acidic residues" evidence="8">
    <location>
        <begin position="423"/>
        <end position="434"/>
    </location>
</feature>
<evidence type="ECO:0000256" key="8">
    <source>
        <dbReference type="SAM" id="MobiDB-lite"/>
    </source>
</evidence>
<evidence type="ECO:0000256" key="2">
    <source>
        <dbReference type="ARBA" id="ARBA00022741"/>
    </source>
</evidence>
<proteinExistence type="predicted"/>
<dbReference type="GO" id="GO:0000707">
    <property type="term" value="P:meiotic DNA recombinase assembly"/>
    <property type="evidence" value="ECO:0007669"/>
    <property type="project" value="TreeGrafter"/>
</dbReference>
<dbReference type="GO" id="GO:0005524">
    <property type="term" value="F:ATP binding"/>
    <property type="evidence" value="ECO:0007669"/>
    <property type="project" value="UniProtKB-KW"/>
</dbReference>
<dbReference type="CDD" id="cd01393">
    <property type="entry name" value="RecA-like"/>
    <property type="match status" value="1"/>
</dbReference>
<dbReference type="GO" id="GO:0005657">
    <property type="term" value="C:replication fork"/>
    <property type="evidence" value="ECO:0007669"/>
    <property type="project" value="TreeGrafter"/>
</dbReference>
<keyword evidence="6" id="KW-0539">Nucleus</keyword>
<comment type="subcellular location">
    <subcellularLocation>
        <location evidence="1">Nucleus</location>
    </subcellularLocation>
</comment>
<evidence type="ECO:0000313" key="11">
    <source>
        <dbReference type="Proteomes" id="UP000315522"/>
    </source>
</evidence>
<name>A0A559MNJ7_9HELO</name>
<dbReference type="AlphaFoldDB" id="A0A559MNJ7"/>
<feature type="domain" description="RecA family profile 1" evidence="9">
    <location>
        <begin position="38"/>
        <end position="238"/>
    </location>
</feature>
<dbReference type="Pfam" id="PF08423">
    <property type="entry name" value="Rad51"/>
    <property type="match status" value="1"/>
</dbReference>
<evidence type="ECO:0000256" key="1">
    <source>
        <dbReference type="ARBA" id="ARBA00004123"/>
    </source>
</evidence>
<dbReference type="InterPro" id="IPR020588">
    <property type="entry name" value="RecA_ATP-bd"/>
</dbReference>
<evidence type="ECO:0000313" key="10">
    <source>
        <dbReference type="EMBL" id="TVY94531.1"/>
    </source>
</evidence>
<keyword evidence="2" id="KW-0547">Nucleotide-binding</keyword>
<dbReference type="GO" id="GO:0000400">
    <property type="term" value="F:four-way junction DNA binding"/>
    <property type="evidence" value="ECO:0007669"/>
    <property type="project" value="TreeGrafter"/>
</dbReference>
<comment type="caution">
    <text evidence="10">The sequence shown here is derived from an EMBL/GenBank/DDBJ whole genome shotgun (WGS) entry which is preliminary data.</text>
</comment>
<organism evidence="10 11">
    <name type="scientific">Lachnellula willkommii</name>
    <dbReference type="NCBI Taxonomy" id="215461"/>
    <lineage>
        <taxon>Eukaryota</taxon>
        <taxon>Fungi</taxon>
        <taxon>Dikarya</taxon>
        <taxon>Ascomycota</taxon>
        <taxon>Pezizomycotina</taxon>
        <taxon>Leotiomycetes</taxon>
        <taxon>Helotiales</taxon>
        <taxon>Lachnaceae</taxon>
        <taxon>Lachnellula</taxon>
    </lineage>
</organism>
<keyword evidence="3" id="KW-0227">DNA damage</keyword>
<dbReference type="PANTHER" id="PTHR46239:SF1">
    <property type="entry name" value="DNA REPAIR PROTEIN RAD51 HOMOLOG 3"/>
    <property type="match status" value="1"/>
</dbReference>
<dbReference type="GO" id="GO:0008821">
    <property type="term" value="F:crossover junction DNA endonuclease activity"/>
    <property type="evidence" value="ECO:0007669"/>
    <property type="project" value="TreeGrafter"/>
</dbReference>
<dbReference type="InterPro" id="IPR052093">
    <property type="entry name" value="HR_Repair_Mediator"/>
</dbReference>
<gene>
    <name evidence="10" type="primary">rhp55</name>
    <name evidence="10" type="ORF">LAWI1_G000217</name>
</gene>
<dbReference type="Proteomes" id="UP000315522">
    <property type="component" value="Unassembled WGS sequence"/>
</dbReference>
<dbReference type="GO" id="GO:0033063">
    <property type="term" value="C:Rad51B-Rad51C-Rad51D-XRCC2 complex"/>
    <property type="evidence" value="ECO:0007669"/>
    <property type="project" value="TreeGrafter"/>
</dbReference>
<dbReference type="Gene3D" id="3.40.50.300">
    <property type="entry name" value="P-loop containing nucleotide triphosphate hydrolases"/>
    <property type="match status" value="1"/>
</dbReference>
<feature type="compositionally biased region" description="Acidic residues" evidence="8">
    <location>
        <begin position="401"/>
        <end position="415"/>
    </location>
</feature>
<dbReference type="GO" id="GO:0140664">
    <property type="term" value="F:ATP-dependent DNA damage sensor activity"/>
    <property type="evidence" value="ECO:0007669"/>
    <property type="project" value="InterPro"/>
</dbReference>
<dbReference type="InterPro" id="IPR003593">
    <property type="entry name" value="AAA+_ATPase"/>
</dbReference>
<dbReference type="EMBL" id="QGML01000003">
    <property type="protein sequence ID" value="TVY94531.1"/>
    <property type="molecule type" value="Genomic_DNA"/>
</dbReference>
<sequence length="434" mass="46782">MDYESIHGPGISNFSSPIAHRMPTISAAQALEDLKASPTRCISTGLSLLDHALQNREPQLPETEPFYGGVSRGEVTEVYGPPGVGKTALGMQLAASALHAGEGVIWVDTSHSLPGIRLSQILATFHPISQSSTEPRSITDLLDNLTHFSTPTLAHLVALFSRTSQTHPAPNTSLIIIDSFSSLITTAFSRTVDATATPKRSGTPNPSARKFPILQYLTNTLQKLAATRNIAVVVLSQCVTKMRPGCGAVLVPAVSTTAWEQGLGCRVALFRDWGWNNQDGQAVNNVRLAQVIKAEGTVLPDGRQKVVGFSIDENGFNLLDLPSTTFFDPSRPQLPPARNLPSTPILPQKRKISATDLEVPDSEGEDDEDYGWAEEDEGTVPVMPPQWQGSEDILIPPPGELEAEDAEEDQEEEEGGGEKVLPDEIDDSEDELAL</sequence>
<dbReference type="GO" id="GO:0033065">
    <property type="term" value="C:Rad51C-XRCC3 complex"/>
    <property type="evidence" value="ECO:0007669"/>
    <property type="project" value="TreeGrafter"/>
</dbReference>
<evidence type="ECO:0000256" key="6">
    <source>
        <dbReference type="ARBA" id="ARBA00023242"/>
    </source>
</evidence>
<evidence type="ECO:0000259" key="9">
    <source>
        <dbReference type="PROSITE" id="PS50162"/>
    </source>
</evidence>
<dbReference type="SUPFAM" id="SSF52540">
    <property type="entry name" value="P-loop containing nucleoside triphosphate hydrolases"/>
    <property type="match status" value="1"/>
</dbReference>
<dbReference type="PROSITE" id="PS50162">
    <property type="entry name" value="RECA_2"/>
    <property type="match status" value="1"/>
</dbReference>
<feature type="region of interest" description="Disordered" evidence="8">
    <location>
        <begin position="327"/>
        <end position="434"/>
    </location>
</feature>
<evidence type="ECO:0000256" key="4">
    <source>
        <dbReference type="ARBA" id="ARBA00022840"/>
    </source>
</evidence>
<feature type="compositionally biased region" description="Acidic residues" evidence="8">
    <location>
        <begin position="358"/>
        <end position="378"/>
    </location>
</feature>
<dbReference type="InterPro" id="IPR013632">
    <property type="entry name" value="Rad51_C"/>
</dbReference>
<dbReference type="GO" id="GO:0007131">
    <property type="term" value="P:reciprocal meiotic recombination"/>
    <property type="evidence" value="ECO:0007669"/>
    <property type="project" value="TreeGrafter"/>
</dbReference>
<reference evidence="10 11" key="1">
    <citation type="submission" date="2018-05" db="EMBL/GenBank/DDBJ databases">
        <title>Genome sequencing and assembly of the regulated plant pathogen Lachnellula willkommii and related sister species for the development of diagnostic species identification markers.</title>
        <authorList>
            <person name="Giroux E."/>
            <person name="Bilodeau G."/>
        </authorList>
    </citation>
    <scope>NUCLEOTIDE SEQUENCE [LARGE SCALE GENOMIC DNA]</scope>
    <source>
        <strain evidence="10 11">CBS 172.35</strain>
    </source>
</reference>
<keyword evidence="11" id="KW-1185">Reference proteome</keyword>
<keyword evidence="4" id="KW-0067">ATP-binding</keyword>
<protein>
    <recommendedName>
        <fullName evidence="7">DNA repair protein RAD51 homolog 3</fullName>
    </recommendedName>
</protein>
<accession>A0A559MNJ7</accession>
<evidence type="ECO:0000256" key="5">
    <source>
        <dbReference type="ARBA" id="ARBA00023204"/>
    </source>
</evidence>
<dbReference type="SMART" id="SM00382">
    <property type="entry name" value="AAA"/>
    <property type="match status" value="1"/>
</dbReference>
<dbReference type="InterPro" id="IPR027417">
    <property type="entry name" value="P-loop_NTPase"/>
</dbReference>
<keyword evidence="5" id="KW-0234">DNA repair</keyword>
<evidence type="ECO:0000256" key="3">
    <source>
        <dbReference type="ARBA" id="ARBA00022763"/>
    </source>
</evidence>
<evidence type="ECO:0000256" key="7">
    <source>
        <dbReference type="ARBA" id="ARBA00040674"/>
    </source>
</evidence>